<feature type="region of interest" description="Disordered" evidence="1">
    <location>
        <begin position="1062"/>
        <end position="1120"/>
    </location>
</feature>
<dbReference type="InterPro" id="IPR001357">
    <property type="entry name" value="BRCT_dom"/>
</dbReference>
<feature type="region of interest" description="Disordered" evidence="1">
    <location>
        <begin position="225"/>
        <end position="248"/>
    </location>
</feature>
<reference evidence="3" key="1">
    <citation type="submission" date="2019-10" db="EMBL/GenBank/DDBJ databases">
        <authorList>
            <consortium name="DOE Joint Genome Institute"/>
            <person name="Kuo A."/>
            <person name="Miyauchi S."/>
            <person name="Kiss E."/>
            <person name="Drula E."/>
            <person name="Kohler A."/>
            <person name="Sanchez-Garcia M."/>
            <person name="Andreopoulos B."/>
            <person name="Barry K.W."/>
            <person name="Bonito G."/>
            <person name="Buee M."/>
            <person name="Carver A."/>
            <person name="Chen C."/>
            <person name="Cichocki N."/>
            <person name="Clum A."/>
            <person name="Culley D."/>
            <person name="Crous P.W."/>
            <person name="Fauchery L."/>
            <person name="Girlanda M."/>
            <person name="Hayes R."/>
            <person name="Keri Z."/>
            <person name="LaButti K."/>
            <person name="Lipzen A."/>
            <person name="Lombard V."/>
            <person name="Magnuson J."/>
            <person name="Maillard F."/>
            <person name="Morin E."/>
            <person name="Murat C."/>
            <person name="Nolan M."/>
            <person name="Ohm R."/>
            <person name="Pangilinan J."/>
            <person name="Pereira M."/>
            <person name="Perotto S."/>
            <person name="Peter M."/>
            <person name="Riley R."/>
            <person name="Sitrit Y."/>
            <person name="Stielow B."/>
            <person name="Szollosi G."/>
            <person name="Zifcakova L."/>
            <person name="Stursova M."/>
            <person name="Spatafora J.W."/>
            <person name="Tedersoo L."/>
            <person name="Vaario L.-M."/>
            <person name="Yamada A."/>
            <person name="Yan M."/>
            <person name="Wang P."/>
            <person name="Xu J."/>
            <person name="Bruns T."/>
            <person name="Baldrian P."/>
            <person name="Vilgalys R."/>
            <person name="Henrissat B."/>
            <person name="Grigoriev I.V."/>
            <person name="Hibbett D."/>
            <person name="Nagy L.G."/>
            <person name="Martin F.M."/>
        </authorList>
    </citation>
    <scope>NUCLEOTIDE SEQUENCE</scope>
    <source>
        <strain evidence="3">BED1</strain>
    </source>
</reference>
<accession>A0AAD4GKV2</accession>
<feature type="compositionally biased region" description="Polar residues" evidence="1">
    <location>
        <begin position="663"/>
        <end position="674"/>
    </location>
</feature>
<organism evidence="3 4">
    <name type="scientific">Boletus edulis BED1</name>
    <dbReference type="NCBI Taxonomy" id="1328754"/>
    <lineage>
        <taxon>Eukaryota</taxon>
        <taxon>Fungi</taxon>
        <taxon>Dikarya</taxon>
        <taxon>Basidiomycota</taxon>
        <taxon>Agaricomycotina</taxon>
        <taxon>Agaricomycetes</taxon>
        <taxon>Agaricomycetidae</taxon>
        <taxon>Boletales</taxon>
        <taxon>Boletineae</taxon>
        <taxon>Boletaceae</taxon>
        <taxon>Boletoideae</taxon>
        <taxon>Boletus</taxon>
    </lineage>
</organism>
<feature type="compositionally biased region" description="Pro residues" evidence="1">
    <location>
        <begin position="239"/>
        <end position="248"/>
    </location>
</feature>
<dbReference type="SUPFAM" id="SSF52113">
    <property type="entry name" value="BRCT domain"/>
    <property type="match status" value="1"/>
</dbReference>
<feature type="compositionally biased region" description="Polar residues" evidence="1">
    <location>
        <begin position="45"/>
        <end position="54"/>
    </location>
</feature>
<evidence type="ECO:0000313" key="4">
    <source>
        <dbReference type="Proteomes" id="UP001194468"/>
    </source>
</evidence>
<dbReference type="Pfam" id="PF00533">
    <property type="entry name" value="BRCT"/>
    <property type="match status" value="1"/>
</dbReference>
<gene>
    <name evidence="3" type="ORF">L210DRAFT_3470669</name>
</gene>
<feature type="compositionally biased region" description="Low complexity" evidence="1">
    <location>
        <begin position="529"/>
        <end position="544"/>
    </location>
</feature>
<feature type="compositionally biased region" description="Gly residues" evidence="1">
    <location>
        <begin position="910"/>
        <end position="922"/>
    </location>
</feature>
<feature type="region of interest" description="Disordered" evidence="1">
    <location>
        <begin position="96"/>
        <end position="126"/>
    </location>
</feature>
<sequence length="1120" mass="117214">MANTNRDGISLSHHASTSSDSTANSGSRCLTTNELTLIHDEDGDFNQNQATMWPTSAKKRASPDTETIRALSSPSSQRQSKRAKVEAFQLLGRRQEHSEYHEPLRDPDLRTPIRSKGHKRALSTKQISPSKTVTSMFPLRAQSVPLGVENDVRTVDFTSIPSSPCRSPTKGVVEIRRAPSVPPPGRERMDVDVDDASALLHFTNSTYITTPRANPVFRYTVNFATPRESQPPRSGFPSPLSPLTPLPPSPPTEYLPQMQSLLAKKANAKLLAFIDDQGKDTYTDSPGSLVIPLMADTPRDVFQPLVHVPNQPSSAASTSRRASVVSGSSAALQSRLARSPLILASSTGLISPEPPQNTNDSERAVTLAGGSDQPKDASSNNSDGAGRASTAAYVGLSSGPGSRLDSNAMPTTRPSIIGAVKPKRGPSVQQGPKRVTRSVSMKEQRVKVGRAEIEDTTPKVPVTSTNTVAGPSSAVESKPRLLKSTGVVTAKSKPPLIAQRPASVSKLPSDSSKLKQTSLATFVKAKPSATGITTTGNSAASTSTGTGGPSRVASSSPSKIPLFASPLKRASTSQPGNTKPFVFSLGSTGTGGTGTSRGNSGRSLATLSHALDKLAAPPPSRPNTSMGFSRGEGTSEEDSSPKNDNKGKGKAEDDASLPMAFTPQGTRTSFARPTASSLKRAATVTGFGSAAAAAARMRGGAVVGGSGRGRGVRGIFGKAGDRASKKTSLPVVMGSPVKGSRSTSDLNLGADKHTPRLGSGSTRGAGGFTGEDVFMSQDTAADDSPEQDSVMQDVLASPSMAGGEDVGAQKPPPPDASNGVEIDLTTSPISADKGKQRAVSSSTLNPASSALHALSESLSSLPHMPTPPNPRAIGTRTGLRSSSAAVGKESPALGGTGVGPSGNSEVHGSSGAGPNGGTVDGSGGVKTSTLKILKRCAIFVDVRTEQGDDAGSLFTDMLKGLGAKIMSRLGSRCTHIVYKNGHPHTLTRYRLLNDPKPVVIGIAWVVECVEKRARVDEERFKIDVDLINVAGVHLKRRSMLPKHLIPVSPSPDYEIPIHVSSEADEDDEGLGVQSTSHRTDVLAQDPDLSMRSKEEDDLPPLERARRRRSILPGGQTRLFL</sequence>
<dbReference type="EMBL" id="WHUW01000003">
    <property type="protein sequence ID" value="KAF8448665.1"/>
    <property type="molecule type" value="Genomic_DNA"/>
</dbReference>
<feature type="compositionally biased region" description="Basic and acidic residues" evidence="1">
    <location>
        <begin position="96"/>
        <end position="111"/>
    </location>
</feature>
<feature type="compositionally biased region" description="Low complexity" evidence="1">
    <location>
        <begin position="10"/>
        <end position="27"/>
    </location>
</feature>
<feature type="region of interest" description="Disordered" evidence="1">
    <location>
        <begin position="859"/>
        <end position="922"/>
    </location>
</feature>
<dbReference type="AlphaFoldDB" id="A0AAD4GKV2"/>
<dbReference type="PROSITE" id="PS50172">
    <property type="entry name" value="BRCT"/>
    <property type="match status" value="1"/>
</dbReference>
<feature type="region of interest" description="Disordered" evidence="1">
    <location>
        <begin position="529"/>
        <end position="674"/>
    </location>
</feature>
<protein>
    <recommendedName>
        <fullName evidence="2">BRCT domain-containing protein</fullName>
    </recommendedName>
</protein>
<name>A0AAD4GKV2_BOLED</name>
<dbReference type="CDD" id="cd17716">
    <property type="entry name" value="BRCT_microcephalin_rpt1"/>
    <property type="match status" value="1"/>
</dbReference>
<feature type="region of interest" description="Disordered" evidence="1">
    <location>
        <begin position="346"/>
        <end position="440"/>
    </location>
</feature>
<reference evidence="3" key="2">
    <citation type="journal article" date="2020" name="Nat. Commun.">
        <title>Large-scale genome sequencing of mycorrhizal fungi provides insights into the early evolution of symbiotic traits.</title>
        <authorList>
            <person name="Miyauchi S."/>
            <person name="Kiss E."/>
            <person name="Kuo A."/>
            <person name="Drula E."/>
            <person name="Kohler A."/>
            <person name="Sanchez-Garcia M."/>
            <person name="Morin E."/>
            <person name="Andreopoulos B."/>
            <person name="Barry K.W."/>
            <person name="Bonito G."/>
            <person name="Buee M."/>
            <person name="Carver A."/>
            <person name="Chen C."/>
            <person name="Cichocki N."/>
            <person name="Clum A."/>
            <person name="Culley D."/>
            <person name="Crous P.W."/>
            <person name="Fauchery L."/>
            <person name="Girlanda M."/>
            <person name="Hayes R.D."/>
            <person name="Keri Z."/>
            <person name="LaButti K."/>
            <person name="Lipzen A."/>
            <person name="Lombard V."/>
            <person name="Magnuson J."/>
            <person name="Maillard F."/>
            <person name="Murat C."/>
            <person name="Nolan M."/>
            <person name="Ohm R.A."/>
            <person name="Pangilinan J."/>
            <person name="Pereira M.F."/>
            <person name="Perotto S."/>
            <person name="Peter M."/>
            <person name="Pfister S."/>
            <person name="Riley R."/>
            <person name="Sitrit Y."/>
            <person name="Stielow J.B."/>
            <person name="Szollosi G."/>
            <person name="Zifcakova L."/>
            <person name="Stursova M."/>
            <person name="Spatafora J.W."/>
            <person name="Tedersoo L."/>
            <person name="Vaario L.M."/>
            <person name="Yamada A."/>
            <person name="Yan M."/>
            <person name="Wang P."/>
            <person name="Xu J."/>
            <person name="Bruns T."/>
            <person name="Baldrian P."/>
            <person name="Vilgalys R."/>
            <person name="Dunand C."/>
            <person name="Henrissat B."/>
            <person name="Grigoriev I.V."/>
            <person name="Hibbett D."/>
            <person name="Nagy L.G."/>
            <person name="Martin F.M."/>
        </authorList>
    </citation>
    <scope>NUCLEOTIDE SEQUENCE</scope>
    <source>
        <strain evidence="3">BED1</strain>
    </source>
</reference>
<evidence type="ECO:0000259" key="2">
    <source>
        <dbReference type="PROSITE" id="PS50172"/>
    </source>
</evidence>
<dbReference type="Proteomes" id="UP001194468">
    <property type="component" value="Unassembled WGS sequence"/>
</dbReference>
<feature type="region of interest" description="Disordered" evidence="1">
    <location>
        <begin position="460"/>
        <end position="479"/>
    </location>
</feature>
<comment type="caution">
    <text evidence="3">The sequence shown here is derived from an EMBL/GenBank/DDBJ whole genome shotgun (WGS) entry which is preliminary data.</text>
</comment>
<dbReference type="Gene3D" id="3.40.50.10190">
    <property type="entry name" value="BRCT domain"/>
    <property type="match status" value="1"/>
</dbReference>
<feature type="region of interest" description="Disordered" evidence="1">
    <location>
        <begin position="1"/>
        <end position="27"/>
    </location>
</feature>
<proteinExistence type="predicted"/>
<feature type="compositionally biased region" description="Basic residues" evidence="1">
    <location>
        <begin position="113"/>
        <end position="122"/>
    </location>
</feature>
<feature type="region of interest" description="Disordered" evidence="1">
    <location>
        <begin position="827"/>
        <end position="846"/>
    </location>
</feature>
<feature type="compositionally biased region" description="Polar residues" evidence="1">
    <location>
        <begin position="404"/>
        <end position="414"/>
    </location>
</feature>
<feature type="region of interest" description="Disordered" evidence="1">
    <location>
        <begin position="40"/>
        <end position="82"/>
    </location>
</feature>
<feature type="region of interest" description="Disordered" evidence="1">
    <location>
        <begin position="726"/>
        <end position="771"/>
    </location>
</feature>
<feature type="domain" description="BRCT" evidence="2">
    <location>
        <begin position="928"/>
        <end position="1022"/>
    </location>
</feature>
<feature type="compositionally biased region" description="Basic and acidic residues" evidence="1">
    <location>
        <begin position="639"/>
        <end position="653"/>
    </location>
</feature>
<feature type="region of interest" description="Disordered" evidence="1">
    <location>
        <begin position="799"/>
        <end position="822"/>
    </location>
</feature>
<keyword evidence="4" id="KW-1185">Reference proteome</keyword>
<evidence type="ECO:0000313" key="3">
    <source>
        <dbReference type="EMBL" id="KAF8448665.1"/>
    </source>
</evidence>
<evidence type="ECO:0000256" key="1">
    <source>
        <dbReference type="SAM" id="MobiDB-lite"/>
    </source>
</evidence>
<dbReference type="InterPro" id="IPR036420">
    <property type="entry name" value="BRCT_dom_sf"/>
</dbReference>